<sequence>MPEDEHNDLAESKQAIAEAKEAARAAHLTRPHEQAEQEGAPAEHPPHQEDDDHFSPS</sequence>
<accession>A0ABU0EWU8</accession>
<feature type="compositionally biased region" description="Basic and acidic residues" evidence="1">
    <location>
        <begin position="18"/>
        <end position="35"/>
    </location>
</feature>
<proteinExistence type="predicted"/>
<feature type="compositionally biased region" description="Basic and acidic residues" evidence="1">
    <location>
        <begin position="44"/>
        <end position="57"/>
    </location>
</feature>
<keyword evidence="3" id="KW-1185">Reference proteome</keyword>
<dbReference type="Proteomes" id="UP001229651">
    <property type="component" value="Unassembled WGS sequence"/>
</dbReference>
<comment type="caution">
    <text evidence="2">The sequence shown here is derived from an EMBL/GenBank/DDBJ whole genome shotgun (WGS) entry which is preliminary data.</text>
</comment>
<evidence type="ECO:0000256" key="1">
    <source>
        <dbReference type="SAM" id="MobiDB-lite"/>
    </source>
</evidence>
<evidence type="ECO:0000313" key="3">
    <source>
        <dbReference type="Proteomes" id="UP001229651"/>
    </source>
</evidence>
<dbReference type="RefSeq" id="WP_306993311.1">
    <property type="nucleotide sequence ID" value="NZ_JAUSUT010000001.1"/>
</dbReference>
<evidence type="ECO:0000313" key="2">
    <source>
        <dbReference type="EMBL" id="MDQ0379786.1"/>
    </source>
</evidence>
<feature type="region of interest" description="Disordered" evidence="1">
    <location>
        <begin position="1"/>
        <end position="57"/>
    </location>
</feature>
<protein>
    <submittedName>
        <fullName evidence="2">Uncharacterized protein</fullName>
    </submittedName>
</protein>
<reference evidence="2 3" key="1">
    <citation type="submission" date="2023-07" db="EMBL/GenBank/DDBJ databases">
        <title>Sequencing the genomes of 1000 actinobacteria strains.</title>
        <authorList>
            <person name="Klenk H.-P."/>
        </authorList>
    </citation>
    <scope>NUCLEOTIDE SEQUENCE [LARGE SCALE GENOMIC DNA]</scope>
    <source>
        <strain evidence="2 3">DSM 45805</strain>
    </source>
</reference>
<gene>
    <name evidence="2" type="ORF">FB470_003780</name>
</gene>
<name>A0ABU0EWU8_9PSEU</name>
<organism evidence="2 3">
    <name type="scientific">Amycolatopsis thermophila</name>
    <dbReference type="NCBI Taxonomy" id="206084"/>
    <lineage>
        <taxon>Bacteria</taxon>
        <taxon>Bacillati</taxon>
        <taxon>Actinomycetota</taxon>
        <taxon>Actinomycetes</taxon>
        <taxon>Pseudonocardiales</taxon>
        <taxon>Pseudonocardiaceae</taxon>
        <taxon>Amycolatopsis</taxon>
    </lineage>
</organism>
<dbReference type="EMBL" id="JAUSUT010000001">
    <property type="protein sequence ID" value="MDQ0379786.1"/>
    <property type="molecule type" value="Genomic_DNA"/>
</dbReference>